<evidence type="ECO:0000256" key="2">
    <source>
        <dbReference type="ARBA" id="ARBA00008945"/>
    </source>
</evidence>
<dbReference type="SUPFAM" id="SSF54768">
    <property type="entry name" value="dsRNA-binding domain-like"/>
    <property type="match status" value="1"/>
</dbReference>
<dbReference type="AlphaFoldDB" id="A0A1L9UFR5"/>
<dbReference type="FunFam" id="3.30.160.20:FF:000022">
    <property type="entry name" value="28S ribosomal protein S5, mitochondrial"/>
    <property type="match status" value="1"/>
</dbReference>
<dbReference type="GO" id="GO:0006412">
    <property type="term" value="P:translation"/>
    <property type="evidence" value="ECO:0007669"/>
    <property type="project" value="InterPro"/>
</dbReference>
<evidence type="ECO:0000256" key="1">
    <source>
        <dbReference type="ARBA" id="ARBA00004173"/>
    </source>
</evidence>
<evidence type="ECO:0000256" key="7">
    <source>
        <dbReference type="ARBA" id="ARBA00039335"/>
    </source>
</evidence>
<dbReference type="STRING" id="767769.A0A1L9UFR5"/>
<proteinExistence type="inferred from homology"/>
<feature type="region of interest" description="Disordered" evidence="10">
    <location>
        <begin position="430"/>
        <end position="452"/>
    </location>
</feature>
<evidence type="ECO:0000256" key="10">
    <source>
        <dbReference type="SAM" id="MobiDB-lite"/>
    </source>
</evidence>
<dbReference type="InterPro" id="IPR005324">
    <property type="entry name" value="Ribosomal_uS5_C"/>
</dbReference>
<dbReference type="Pfam" id="PF00333">
    <property type="entry name" value="Ribosomal_S5"/>
    <property type="match status" value="1"/>
</dbReference>
<evidence type="ECO:0000256" key="9">
    <source>
        <dbReference type="RuleBase" id="RU003823"/>
    </source>
</evidence>
<dbReference type="Gene3D" id="3.30.230.10">
    <property type="match status" value="1"/>
</dbReference>
<dbReference type="RefSeq" id="XP_067477741.1">
    <property type="nucleotide sequence ID" value="XM_067627530.1"/>
</dbReference>
<keyword evidence="3 8" id="KW-0689">Ribosomal protein</keyword>
<dbReference type="FunFam" id="3.30.230.10:FF:000041">
    <property type="entry name" value="37S ribosomal protein S5"/>
    <property type="match status" value="1"/>
</dbReference>
<keyword evidence="13" id="KW-1185">Reference proteome</keyword>
<dbReference type="InterPro" id="IPR013810">
    <property type="entry name" value="Ribosomal_uS5_N"/>
</dbReference>
<evidence type="ECO:0000313" key="12">
    <source>
        <dbReference type="EMBL" id="OJJ70493.1"/>
    </source>
</evidence>
<dbReference type="EMBL" id="KV878686">
    <property type="protein sequence ID" value="OJJ70493.1"/>
    <property type="molecule type" value="Genomic_DNA"/>
</dbReference>
<protein>
    <recommendedName>
        <fullName evidence="7">Small ribosomal subunit protein uS5m</fullName>
    </recommendedName>
</protein>
<keyword evidence="5 8" id="KW-0687">Ribonucleoprotein</keyword>
<dbReference type="OMA" id="IYEMCRA"/>
<dbReference type="Pfam" id="PF03719">
    <property type="entry name" value="Ribosomal_S5_C"/>
    <property type="match status" value="1"/>
</dbReference>
<evidence type="ECO:0000259" key="11">
    <source>
        <dbReference type="PROSITE" id="PS50881"/>
    </source>
</evidence>
<dbReference type="InterPro" id="IPR000851">
    <property type="entry name" value="Ribosomal_uS5"/>
</dbReference>
<keyword evidence="4" id="KW-0496">Mitochondrion</keyword>
<dbReference type="PANTHER" id="PTHR48277:SF1">
    <property type="entry name" value="MITOCHONDRIAL RIBOSOMAL PROTEIN S5"/>
    <property type="match status" value="1"/>
</dbReference>
<comment type="function">
    <text evidence="6">Component of the mitochondrial ribosome (mitoribosome), a dedicated translation machinery responsible for the synthesis of mitochondrial genome-encoded proteins, including at least some of the essential transmembrane subunits of the mitochondrial respiratory chain. The mitoribosomes are attached to the mitochondrial inner membrane and translation products are cotranslationally integrated into the membrane.</text>
</comment>
<dbReference type="Gene3D" id="3.30.160.20">
    <property type="match status" value="1"/>
</dbReference>
<evidence type="ECO:0000256" key="4">
    <source>
        <dbReference type="ARBA" id="ARBA00023128"/>
    </source>
</evidence>
<dbReference type="GO" id="GO:0003723">
    <property type="term" value="F:RNA binding"/>
    <property type="evidence" value="ECO:0007669"/>
    <property type="project" value="InterPro"/>
</dbReference>
<dbReference type="VEuPathDB" id="FungiDB:ASPBRDRAFT_56284"/>
<dbReference type="InterPro" id="IPR020568">
    <property type="entry name" value="Ribosomal_Su5_D2-typ_SF"/>
</dbReference>
<dbReference type="GeneID" id="93580018"/>
<dbReference type="GO" id="GO:0003735">
    <property type="term" value="F:structural constituent of ribosome"/>
    <property type="evidence" value="ECO:0007669"/>
    <property type="project" value="UniProtKB-UniRule"/>
</dbReference>
<dbReference type="SUPFAM" id="SSF54211">
    <property type="entry name" value="Ribosomal protein S5 domain 2-like"/>
    <property type="match status" value="1"/>
</dbReference>
<gene>
    <name evidence="12" type="ORF">ASPBRDRAFT_56284</name>
</gene>
<accession>A0A1L9UFR5</accession>
<name>A0A1L9UFR5_ASPBC</name>
<sequence>MSLARPARCLFCSFSRAASVGPRVPSRQFHLSSIQLSDRKPKVPEVNKAPEGKTLDEIYREVKLDDFKHYTEEEKAALREEYSPEQIAAIEAGEKAIDPKDLAEQFRLRRDPMRLKYLDDFSVIEPGVDKHVRAPKSNSDYNATFKTEDDFMEDFSRFFAESSEDPQPADFVRFLETTRVTHGKEENELNGHSALVPNLLNEGETLEHMGDETVARPQYRTRTGELTYVNPDEPNEAEKRLFQVTGYGRDYLKSLYIKDLVIRRVSNQTRLGKVPSMSVVTVAGNQNGLMGIGIAKSDEIVDACQQARARAVKNMQPVPRYEKRTIFGDVEGKSGAVELKLMHRPPGFGLRCQHLIFEMCRAAGIHDIAARVNRSRNPMNTVKAAYEALMSQRNPEDIARARGKKMVDVRGVYYSGKGIQQDLYARPIREREIRERSAREKEERRERKERRA</sequence>
<feature type="domain" description="S5 DRBM" evidence="11">
    <location>
        <begin position="255"/>
        <end position="318"/>
    </location>
</feature>
<dbReference type="PANTHER" id="PTHR48277">
    <property type="entry name" value="MITOCHONDRIAL RIBOSOMAL PROTEIN S5"/>
    <property type="match status" value="1"/>
</dbReference>
<dbReference type="Proteomes" id="UP000184499">
    <property type="component" value="Unassembled WGS sequence"/>
</dbReference>
<evidence type="ECO:0000313" key="13">
    <source>
        <dbReference type="Proteomes" id="UP000184499"/>
    </source>
</evidence>
<dbReference type="GO" id="GO:0005763">
    <property type="term" value="C:mitochondrial small ribosomal subunit"/>
    <property type="evidence" value="ECO:0007669"/>
    <property type="project" value="UniProtKB-ARBA"/>
</dbReference>
<dbReference type="InterPro" id="IPR014721">
    <property type="entry name" value="Ribsml_uS5_D2-typ_fold_subgr"/>
</dbReference>
<evidence type="ECO:0000256" key="5">
    <source>
        <dbReference type="ARBA" id="ARBA00023274"/>
    </source>
</evidence>
<organism evidence="12 13">
    <name type="scientific">Aspergillus brasiliensis (strain CBS 101740 / IMI 381727 / IBT 21946)</name>
    <dbReference type="NCBI Taxonomy" id="767769"/>
    <lineage>
        <taxon>Eukaryota</taxon>
        <taxon>Fungi</taxon>
        <taxon>Dikarya</taxon>
        <taxon>Ascomycota</taxon>
        <taxon>Pezizomycotina</taxon>
        <taxon>Eurotiomycetes</taxon>
        <taxon>Eurotiomycetidae</taxon>
        <taxon>Eurotiales</taxon>
        <taxon>Aspergillaceae</taxon>
        <taxon>Aspergillus</taxon>
        <taxon>Aspergillus subgen. Circumdati</taxon>
    </lineage>
</organism>
<comment type="similarity">
    <text evidence="2 9">Belongs to the universal ribosomal protein uS5 family.</text>
</comment>
<comment type="subcellular location">
    <subcellularLocation>
        <location evidence="1">Mitochondrion</location>
    </subcellularLocation>
</comment>
<feature type="compositionally biased region" description="Basic and acidic residues" evidence="10">
    <location>
        <begin position="430"/>
        <end position="446"/>
    </location>
</feature>
<reference evidence="13" key="1">
    <citation type="journal article" date="2017" name="Genome Biol.">
        <title>Comparative genomics reveals high biological diversity and specific adaptations in the industrially and medically important fungal genus Aspergillus.</title>
        <authorList>
            <person name="de Vries R.P."/>
            <person name="Riley R."/>
            <person name="Wiebenga A."/>
            <person name="Aguilar-Osorio G."/>
            <person name="Amillis S."/>
            <person name="Uchima C.A."/>
            <person name="Anderluh G."/>
            <person name="Asadollahi M."/>
            <person name="Askin M."/>
            <person name="Barry K."/>
            <person name="Battaglia E."/>
            <person name="Bayram O."/>
            <person name="Benocci T."/>
            <person name="Braus-Stromeyer S.A."/>
            <person name="Caldana C."/>
            <person name="Canovas D."/>
            <person name="Cerqueira G.C."/>
            <person name="Chen F."/>
            <person name="Chen W."/>
            <person name="Choi C."/>
            <person name="Clum A."/>
            <person name="Dos Santos R.A."/>
            <person name="Damasio A.R."/>
            <person name="Diallinas G."/>
            <person name="Emri T."/>
            <person name="Fekete E."/>
            <person name="Flipphi M."/>
            <person name="Freyberg S."/>
            <person name="Gallo A."/>
            <person name="Gournas C."/>
            <person name="Habgood R."/>
            <person name="Hainaut M."/>
            <person name="Harispe M.L."/>
            <person name="Henrissat B."/>
            <person name="Hilden K.S."/>
            <person name="Hope R."/>
            <person name="Hossain A."/>
            <person name="Karabika E."/>
            <person name="Karaffa L."/>
            <person name="Karanyi Z."/>
            <person name="Krasevec N."/>
            <person name="Kuo A."/>
            <person name="Kusch H."/>
            <person name="LaButti K."/>
            <person name="Lagendijk E.L."/>
            <person name="Lapidus A."/>
            <person name="Levasseur A."/>
            <person name="Lindquist E."/>
            <person name="Lipzen A."/>
            <person name="Logrieco A.F."/>
            <person name="MacCabe A."/>
            <person name="Maekelae M.R."/>
            <person name="Malavazi I."/>
            <person name="Melin P."/>
            <person name="Meyer V."/>
            <person name="Mielnichuk N."/>
            <person name="Miskei M."/>
            <person name="Molnar A.P."/>
            <person name="Mule G."/>
            <person name="Ngan C.Y."/>
            <person name="Orejas M."/>
            <person name="Orosz E."/>
            <person name="Ouedraogo J.P."/>
            <person name="Overkamp K.M."/>
            <person name="Park H.-S."/>
            <person name="Perrone G."/>
            <person name="Piumi F."/>
            <person name="Punt P.J."/>
            <person name="Ram A.F."/>
            <person name="Ramon A."/>
            <person name="Rauscher S."/>
            <person name="Record E."/>
            <person name="Riano-Pachon D.M."/>
            <person name="Robert V."/>
            <person name="Roehrig J."/>
            <person name="Ruller R."/>
            <person name="Salamov A."/>
            <person name="Salih N.S."/>
            <person name="Samson R.A."/>
            <person name="Sandor E."/>
            <person name="Sanguinetti M."/>
            <person name="Schuetze T."/>
            <person name="Sepcic K."/>
            <person name="Shelest E."/>
            <person name="Sherlock G."/>
            <person name="Sophianopoulou V."/>
            <person name="Squina F.M."/>
            <person name="Sun H."/>
            <person name="Susca A."/>
            <person name="Todd R.B."/>
            <person name="Tsang A."/>
            <person name="Unkles S.E."/>
            <person name="van de Wiele N."/>
            <person name="van Rossen-Uffink D."/>
            <person name="Oliveira J.V."/>
            <person name="Vesth T.C."/>
            <person name="Visser J."/>
            <person name="Yu J.-H."/>
            <person name="Zhou M."/>
            <person name="Andersen M.R."/>
            <person name="Archer D.B."/>
            <person name="Baker S.E."/>
            <person name="Benoit I."/>
            <person name="Brakhage A.A."/>
            <person name="Braus G.H."/>
            <person name="Fischer R."/>
            <person name="Frisvad J.C."/>
            <person name="Goldman G.H."/>
            <person name="Houbraken J."/>
            <person name="Oakley B."/>
            <person name="Pocsi I."/>
            <person name="Scazzocchio C."/>
            <person name="Seiboth B."/>
            <person name="vanKuyk P.A."/>
            <person name="Wortman J."/>
            <person name="Dyer P.S."/>
            <person name="Grigoriev I.V."/>
        </authorList>
    </citation>
    <scope>NUCLEOTIDE SEQUENCE [LARGE SCALE GENOMIC DNA]</scope>
    <source>
        <strain evidence="13">CBS 101740 / IMI 381727 / IBT 21946</strain>
    </source>
</reference>
<evidence type="ECO:0000256" key="3">
    <source>
        <dbReference type="ARBA" id="ARBA00022980"/>
    </source>
</evidence>
<dbReference type="PROSITE" id="PS50881">
    <property type="entry name" value="S5_DSRBD"/>
    <property type="match status" value="1"/>
</dbReference>
<evidence type="ECO:0000256" key="8">
    <source>
        <dbReference type="PROSITE-ProRule" id="PRU00268"/>
    </source>
</evidence>
<evidence type="ECO:0000256" key="6">
    <source>
        <dbReference type="ARBA" id="ARBA00037226"/>
    </source>
</evidence>
<dbReference type="OrthoDB" id="309483at2759"/>